<dbReference type="InParanoid" id="E4UUG3"/>
<evidence type="ECO:0000313" key="1">
    <source>
        <dbReference type="EMBL" id="EFR00930.1"/>
    </source>
</evidence>
<dbReference type="AlphaFoldDB" id="E4UUG3"/>
<sequence length="61" mass="6751">MAWLITQCRGKWKAKATSVSVSPSSARQGTSQAAANQTSFKILFRHQHRAKLSKHRTVAQA</sequence>
<proteinExistence type="predicted"/>
<dbReference type="EMBL" id="DS989824">
    <property type="protein sequence ID" value="EFR00930.1"/>
    <property type="molecule type" value="Genomic_DNA"/>
</dbReference>
<dbReference type="VEuPathDB" id="FungiDB:MGYG_09037"/>
<protein>
    <submittedName>
        <fullName evidence="1">Uncharacterized protein</fullName>
    </submittedName>
</protein>
<name>E4UUG3_ARTGP</name>
<dbReference type="GeneID" id="10029043"/>
<accession>E4UUG3</accession>
<organism evidence="2">
    <name type="scientific">Arthroderma gypseum (strain ATCC MYA-4604 / CBS 118893)</name>
    <name type="common">Microsporum gypseum</name>
    <dbReference type="NCBI Taxonomy" id="535722"/>
    <lineage>
        <taxon>Eukaryota</taxon>
        <taxon>Fungi</taxon>
        <taxon>Dikarya</taxon>
        <taxon>Ascomycota</taxon>
        <taxon>Pezizomycotina</taxon>
        <taxon>Eurotiomycetes</taxon>
        <taxon>Eurotiomycetidae</taxon>
        <taxon>Onygenales</taxon>
        <taxon>Arthrodermataceae</taxon>
        <taxon>Nannizzia</taxon>
    </lineage>
</organism>
<dbReference type="HOGENOM" id="CLU_2922182_0_0_1"/>
<dbReference type="RefSeq" id="XP_003173760.1">
    <property type="nucleotide sequence ID" value="XM_003173712.1"/>
</dbReference>
<keyword evidence="2" id="KW-1185">Reference proteome</keyword>
<gene>
    <name evidence="1" type="ORF">MGYG_09037</name>
</gene>
<evidence type="ECO:0000313" key="2">
    <source>
        <dbReference type="Proteomes" id="UP000002669"/>
    </source>
</evidence>
<dbReference type="Proteomes" id="UP000002669">
    <property type="component" value="Unassembled WGS sequence"/>
</dbReference>
<reference evidence="2" key="1">
    <citation type="journal article" date="2012" name="MBio">
        <title>Comparative genome analysis of Trichophyton rubrum and related dermatophytes reveals candidate genes involved in infection.</title>
        <authorList>
            <person name="Martinez D.A."/>
            <person name="Oliver B.G."/>
            <person name="Graeser Y."/>
            <person name="Goldberg J.M."/>
            <person name="Li W."/>
            <person name="Martinez-Rossi N.M."/>
            <person name="Monod M."/>
            <person name="Shelest E."/>
            <person name="Barton R.C."/>
            <person name="Birch E."/>
            <person name="Brakhage A.A."/>
            <person name="Chen Z."/>
            <person name="Gurr S.J."/>
            <person name="Heiman D."/>
            <person name="Heitman J."/>
            <person name="Kosti I."/>
            <person name="Rossi A."/>
            <person name="Saif S."/>
            <person name="Samalova M."/>
            <person name="Saunders C.W."/>
            <person name="Shea T."/>
            <person name="Summerbell R.C."/>
            <person name="Xu J."/>
            <person name="Young S."/>
            <person name="Zeng Q."/>
            <person name="Birren B.W."/>
            <person name="Cuomo C.A."/>
            <person name="White T.C."/>
        </authorList>
    </citation>
    <scope>NUCLEOTIDE SEQUENCE [LARGE SCALE GENOMIC DNA]</scope>
    <source>
        <strain evidence="2">ATCC MYA-4604 / CBS 118893</strain>
    </source>
</reference>